<name>A0ABU2B185_9MICC</name>
<keyword evidence="4" id="KW-1185">Reference proteome</keyword>
<dbReference type="InterPro" id="IPR036770">
    <property type="entry name" value="Ankyrin_rpt-contain_sf"/>
</dbReference>
<keyword evidence="1" id="KW-0446">Lipid-binding</keyword>
<dbReference type="PANTHER" id="PTHR24119">
    <property type="entry name" value="ACYL-COA-BINDING DOMAIN-CONTAINING PROTEIN 6"/>
    <property type="match status" value="1"/>
</dbReference>
<evidence type="ECO:0000256" key="1">
    <source>
        <dbReference type="ARBA" id="ARBA00023121"/>
    </source>
</evidence>
<dbReference type="EMBL" id="JAVDYJ010000001">
    <property type="protein sequence ID" value="MDR7347370.1"/>
    <property type="molecule type" value="Genomic_DNA"/>
</dbReference>
<dbReference type="PROSITE" id="PS50088">
    <property type="entry name" value="ANK_REPEAT"/>
    <property type="match status" value="2"/>
</dbReference>
<accession>A0ABU2B185</accession>
<comment type="caution">
    <text evidence="3">The sequence shown here is derived from an EMBL/GenBank/DDBJ whole genome shotgun (WGS) entry which is preliminary data.</text>
</comment>
<dbReference type="Pfam" id="PF12796">
    <property type="entry name" value="Ank_2"/>
    <property type="match status" value="1"/>
</dbReference>
<dbReference type="Proteomes" id="UP001183794">
    <property type="component" value="Unassembled WGS sequence"/>
</dbReference>
<organism evidence="3 4">
    <name type="scientific">Enteractinococcus fodinae</name>
    <dbReference type="NCBI Taxonomy" id="684663"/>
    <lineage>
        <taxon>Bacteria</taxon>
        <taxon>Bacillati</taxon>
        <taxon>Actinomycetota</taxon>
        <taxon>Actinomycetes</taxon>
        <taxon>Micrococcales</taxon>
        <taxon>Micrococcaceae</taxon>
    </lineage>
</organism>
<evidence type="ECO:0000313" key="4">
    <source>
        <dbReference type="Proteomes" id="UP001183794"/>
    </source>
</evidence>
<feature type="repeat" description="ANK" evidence="2">
    <location>
        <begin position="90"/>
        <end position="122"/>
    </location>
</feature>
<gene>
    <name evidence="3" type="ORF">J2S62_001627</name>
</gene>
<evidence type="ECO:0000313" key="3">
    <source>
        <dbReference type="EMBL" id="MDR7347370.1"/>
    </source>
</evidence>
<dbReference type="Gene3D" id="1.25.40.20">
    <property type="entry name" value="Ankyrin repeat-containing domain"/>
    <property type="match status" value="1"/>
</dbReference>
<evidence type="ECO:0000256" key="2">
    <source>
        <dbReference type="PROSITE-ProRule" id="PRU00023"/>
    </source>
</evidence>
<reference evidence="3 4" key="1">
    <citation type="submission" date="2023-07" db="EMBL/GenBank/DDBJ databases">
        <title>Sequencing the genomes of 1000 actinobacteria strains.</title>
        <authorList>
            <person name="Klenk H.-P."/>
        </authorList>
    </citation>
    <scope>NUCLEOTIDE SEQUENCE [LARGE SCALE GENOMIC DNA]</scope>
    <source>
        <strain evidence="3 4">DSM 22966</strain>
    </source>
</reference>
<protein>
    <submittedName>
        <fullName evidence="3">Ankyrin repeat protein</fullName>
    </submittedName>
</protein>
<dbReference type="PANTHER" id="PTHR24119:SF0">
    <property type="entry name" value="ACYL-COA-BINDING DOMAIN-CONTAINING PROTEIN 6"/>
    <property type="match status" value="1"/>
</dbReference>
<proteinExistence type="predicted"/>
<sequence length="155" mass="16914">MSKLDGMTENQSENQPELTDEQIEFLNSLFDYAREGQVVALTSAIDQGIPVDLTNHNGDTFLILAAYREQPIIVKALLERQADVNLLNNRGQSALTCAVFMQNEDIARQLLDAGADPDLGPQSARATISAMGLDHMGDFLAAYEADQSARSGEQK</sequence>
<keyword evidence="2" id="KW-0040">ANK repeat</keyword>
<dbReference type="SUPFAM" id="SSF48403">
    <property type="entry name" value="Ankyrin repeat"/>
    <property type="match status" value="1"/>
</dbReference>
<dbReference type="SMART" id="SM00248">
    <property type="entry name" value="ANK"/>
    <property type="match status" value="2"/>
</dbReference>
<feature type="repeat" description="ANK" evidence="2">
    <location>
        <begin position="57"/>
        <end position="89"/>
    </location>
</feature>
<dbReference type="InterPro" id="IPR002110">
    <property type="entry name" value="Ankyrin_rpt"/>
</dbReference>
<dbReference type="PROSITE" id="PS50297">
    <property type="entry name" value="ANK_REP_REGION"/>
    <property type="match status" value="1"/>
</dbReference>